<dbReference type="EMBL" id="MFLI01000002">
    <property type="protein sequence ID" value="OGG62832.1"/>
    <property type="molecule type" value="Genomic_DNA"/>
</dbReference>
<dbReference type="Gene3D" id="6.10.250.3130">
    <property type="match status" value="1"/>
</dbReference>
<dbReference type="PANTHER" id="PTHR23321:SF26">
    <property type="entry name" value="SMALL RIBOSOMAL SUBUNIT PROTEIN US15M"/>
    <property type="match status" value="1"/>
</dbReference>
<reference evidence="6 7" key="1">
    <citation type="journal article" date="2016" name="Nat. Commun.">
        <title>Thousands of microbial genomes shed light on interconnected biogeochemical processes in an aquifer system.</title>
        <authorList>
            <person name="Anantharaman K."/>
            <person name="Brown C.T."/>
            <person name="Hug L.A."/>
            <person name="Sharon I."/>
            <person name="Castelle C.J."/>
            <person name="Probst A.J."/>
            <person name="Thomas B.C."/>
            <person name="Singh A."/>
            <person name="Wilkins M.J."/>
            <person name="Karaoz U."/>
            <person name="Brodie E.L."/>
            <person name="Williams K.H."/>
            <person name="Hubbard S.S."/>
            <person name="Banfield J.F."/>
        </authorList>
    </citation>
    <scope>NUCLEOTIDE SEQUENCE [LARGE SCALE GENOMIC DNA]</scope>
</reference>
<evidence type="ECO:0000313" key="7">
    <source>
        <dbReference type="Proteomes" id="UP000178532"/>
    </source>
</evidence>
<dbReference type="SMART" id="SM01387">
    <property type="entry name" value="Ribosomal_S15"/>
    <property type="match status" value="1"/>
</dbReference>
<evidence type="ECO:0000256" key="2">
    <source>
        <dbReference type="ARBA" id="ARBA00023274"/>
    </source>
</evidence>
<dbReference type="GO" id="GO:0003735">
    <property type="term" value="F:structural constituent of ribosome"/>
    <property type="evidence" value="ECO:0007669"/>
    <property type="project" value="InterPro"/>
</dbReference>
<dbReference type="PANTHER" id="PTHR23321">
    <property type="entry name" value="RIBOSOMAL PROTEIN S15, BACTERIAL AND ORGANELLAR"/>
    <property type="match status" value="1"/>
</dbReference>
<evidence type="ECO:0000256" key="1">
    <source>
        <dbReference type="ARBA" id="ARBA00022980"/>
    </source>
</evidence>
<dbReference type="Proteomes" id="UP000178532">
    <property type="component" value="Unassembled WGS sequence"/>
</dbReference>
<sequence length="88" mass="10183">MLTTKKKVAVMKNTARHDTDTGSPDVQVALLSRQIDELAKHLKKNPKDIHSRRGLLQMVADRRSHLRYLETNNKRHYNALIKKLGLKK</sequence>
<dbReference type="FunFam" id="1.10.287.10:FF:000002">
    <property type="entry name" value="30S ribosomal protein S15"/>
    <property type="match status" value="1"/>
</dbReference>
<dbReference type="GO" id="GO:0006412">
    <property type="term" value="P:translation"/>
    <property type="evidence" value="ECO:0007669"/>
    <property type="project" value="UniProtKB-UniRule"/>
</dbReference>
<comment type="subunit">
    <text evidence="3 4">Part of the 30S ribosomal subunit. Forms a bridge to the 50S subunit in the 70S ribosome, contacting the 23S rRNA.</text>
</comment>
<evidence type="ECO:0000256" key="5">
    <source>
        <dbReference type="RuleBase" id="RU003919"/>
    </source>
</evidence>
<comment type="caution">
    <text evidence="6">The sequence shown here is derived from an EMBL/GenBank/DDBJ whole genome shotgun (WGS) entry which is preliminary data.</text>
</comment>
<dbReference type="CDD" id="cd00353">
    <property type="entry name" value="Ribosomal_S15p_S13e"/>
    <property type="match status" value="1"/>
</dbReference>
<dbReference type="InterPro" id="IPR009068">
    <property type="entry name" value="uS15_NS1_RNA-bd_sf"/>
</dbReference>
<dbReference type="InterPro" id="IPR005290">
    <property type="entry name" value="Ribosomal_uS15_bac-type"/>
</dbReference>
<proteinExistence type="inferred from homology"/>
<keyword evidence="2 4" id="KW-0687">Ribonucleoprotein</keyword>
<keyword evidence="4" id="KW-0694">RNA-binding</keyword>
<dbReference type="HAMAP" id="MF_01343_B">
    <property type="entry name" value="Ribosomal_uS15_B"/>
    <property type="match status" value="1"/>
</dbReference>
<dbReference type="InterPro" id="IPR000589">
    <property type="entry name" value="Ribosomal_uS15"/>
</dbReference>
<comment type="similarity">
    <text evidence="4 5">Belongs to the universal ribosomal protein uS15 family.</text>
</comment>
<gene>
    <name evidence="4" type="primary">rpsO</name>
    <name evidence="6" type="ORF">A3C19_01925</name>
</gene>
<keyword evidence="4" id="KW-0699">rRNA-binding</keyword>
<accession>A0A1F6DP84</accession>
<dbReference type="AlphaFoldDB" id="A0A1F6DP84"/>
<protein>
    <recommendedName>
        <fullName evidence="4">Small ribosomal subunit protein uS15</fullName>
    </recommendedName>
</protein>
<dbReference type="NCBIfam" id="TIGR00952">
    <property type="entry name" value="S15_bact"/>
    <property type="match status" value="1"/>
</dbReference>
<evidence type="ECO:0000256" key="3">
    <source>
        <dbReference type="ARBA" id="ARBA00064542"/>
    </source>
</evidence>
<comment type="function">
    <text evidence="4">Forms an intersubunit bridge (bridge B4) with the 23S rRNA of the 50S subunit in the ribosome.</text>
</comment>
<comment type="function">
    <text evidence="4">One of the primary rRNA binding proteins, it binds directly to 16S rRNA where it helps nucleate assembly of the platform of the 30S subunit by binding and bridging several RNA helices of the 16S rRNA.</text>
</comment>
<dbReference type="GO" id="GO:0019843">
    <property type="term" value="F:rRNA binding"/>
    <property type="evidence" value="ECO:0007669"/>
    <property type="project" value="UniProtKB-UniRule"/>
</dbReference>
<evidence type="ECO:0000313" key="6">
    <source>
        <dbReference type="EMBL" id="OGG62832.1"/>
    </source>
</evidence>
<organism evidence="6 7">
    <name type="scientific">Candidatus Kaiserbacteria bacterium RIFCSPHIGHO2_02_FULL_54_22</name>
    <dbReference type="NCBI Taxonomy" id="1798495"/>
    <lineage>
        <taxon>Bacteria</taxon>
        <taxon>Candidatus Kaiseribacteriota</taxon>
    </lineage>
</organism>
<evidence type="ECO:0000256" key="4">
    <source>
        <dbReference type="HAMAP-Rule" id="MF_01343"/>
    </source>
</evidence>
<dbReference type="Gene3D" id="1.10.287.10">
    <property type="entry name" value="S15/NS1, RNA-binding"/>
    <property type="match status" value="1"/>
</dbReference>
<keyword evidence="1 4" id="KW-0689">Ribosomal protein</keyword>
<name>A0A1F6DP84_9BACT</name>
<dbReference type="GO" id="GO:0022627">
    <property type="term" value="C:cytosolic small ribosomal subunit"/>
    <property type="evidence" value="ECO:0007669"/>
    <property type="project" value="TreeGrafter"/>
</dbReference>
<dbReference type="SUPFAM" id="SSF47060">
    <property type="entry name" value="S15/NS1 RNA-binding domain"/>
    <property type="match status" value="1"/>
</dbReference>
<dbReference type="Pfam" id="PF00312">
    <property type="entry name" value="Ribosomal_S15"/>
    <property type="match status" value="1"/>
</dbReference>
<dbReference type="STRING" id="1798495.A3C19_01925"/>